<feature type="repeat" description="WD" evidence="5">
    <location>
        <begin position="168"/>
        <end position="209"/>
    </location>
</feature>
<dbReference type="InterPro" id="IPR045245">
    <property type="entry name" value="Pfs2-like"/>
</dbReference>
<dbReference type="Pfam" id="PF00400">
    <property type="entry name" value="WD40"/>
    <property type="match status" value="4"/>
</dbReference>
<name>A0A376B4Y3_9ASCO</name>
<evidence type="ECO:0000256" key="4">
    <source>
        <dbReference type="ARBA" id="ARBA00026154"/>
    </source>
</evidence>
<dbReference type="PROSITE" id="PS50294">
    <property type="entry name" value="WD_REPEATS_REGION"/>
    <property type="match status" value="4"/>
</dbReference>
<evidence type="ECO:0000313" key="9">
    <source>
        <dbReference type="Proteomes" id="UP000262825"/>
    </source>
</evidence>
<dbReference type="EMBL" id="UFAJ01000190">
    <property type="protein sequence ID" value="SSD59713.1"/>
    <property type="molecule type" value="Genomic_DNA"/>
</dbReference>
<dbReference type="GO" id="GO:0031124">
    <property type="term" value="P:mRNA 3'-end processing"/>
    <property type="evidence" value="ECO:0007669"/>
    <property type="project" value="UniProtKB-UniRule"/>
</dbReference>
<evidence type="ECO:0000256" key="7">
    <source>
        <dbReference type="SAM" id="MobiDB-lite"/>
    </source>
</evidence>
<feature type="region of interest" description="Disordered" evidence="7">
    <location>
        <begin position="432"/>
        <end position="500"/>
    </location>
</feature>
<keyword evidence="2" id="KW-0677">Repeat</keyword>
<dbReference type="VEuPathDB" id="FungiDB:SCODWIG_01474"/>
<dbReference type="InterPro" id="IPR015943">
    <property type="entry name" value="WD40/YVTN_repeat-like_dom_sf"/>
</dbReference>
<dbReference type="PRINTS" id="PR00320">
    <property type="entry name" value="GPROTEINBRPT"/>
</dbReference>
<comment type="function">
    <text evidence="3">Required for 3'-end cleavage and polyadenylation of pre-mRNAs. Also involved in chromosome segregation where it has a role in chromosome attachment to the mitotic spindle.</text>
</comment>
<feature type="repeat" description="WD" evidence="5">
    <location>
        <begin position="210"/>
        <end position="251"/>
    </location>
</feature>
<keyword evidence="9" id="KW-1185">Reference proteome</keyword>
<evidence type="ECO:0000256" key="3">
    <source>
        <dbReference type="ARBA" id="ARBA00025498"/>
    </source>
</evidence>
<dbReference type="PANTHER" id="PTHR22836">
    <property type="entry name" value="WD40 REPEAT PROTEIN"/>
    <property type="match status" value="1"/>
</dbReference>
<dbReference type="CDD" id="cd00200">
    <property type="entry name" value="WD40"/>
    <property type="match status" value="1"/>
</dbReference>
<dbReference type="AlphaFoldDB" id="A0A376B4Y3"/>
<dbReference type="PROSITE" id="PS50082">
    <property type="entry name" value="WD_REPEATS_2"/>
    <property type="match status" value="4"/>
</dbReference>
<keyword evidence="1 5" id="KW-0853">WD repeat</keyword>
<dbReference type="SUPFAM" id="SSF50978">
    <property type="entry name" value="WD40 repeat-like"/>
    <property type="match status" value="1"/>
</dbReference>
<feature type="compositionally biased region" description="Low complexity" evidence="7">
    <location>
        <begin position="468"/>
        <end position="479"/>
    </location>
</feature>
<dbReference type="InterPro" id="IPR001680">
    <property type="entry name" value="WD40_rpt"/>
</dbReference>
<accession>A0A376B4Y3</accession>
<dbReference type="GO" id="GO:0005847">
    <property type="term" value="C:mRNA cleavage and polyadenylation specificity factor complex"/>
    <property type="evidence" value="ECO:0007669"/>
    <property type="project" value="TreeGrafter"/>
</dbReference>
<keyword evidence="6" id="KW-0539">Nucleus</keyword>
<reference evidence="9" key="1">
    <citation type="submission" date="2018-06" db="EMBL/GenBank/DDBJ databases">
        <authorList>
            <person name="Guldener U."/>
        </authorList>
    </citation>
    <scope>NUCLEOTIDE SEQUENCE [LARGE SCALE GENOMIC DNA]</scope>
    <source>
        <strain evidence="9">UTAD17</strain>
    </source>
</reference>
<evidence type="ECO:0000313" key="8">
    <source>
        <dbReference type="EMBL" id="SSD59713.1"/>
    </source>
</evidence>
<dbReference type="Proteomes" id="UP000262825">
    <property type="component" value="Unassembled WGS sequence"/>
</dbReference>
<sequence length="500" mass="56426">MFNHGIMPTTTSKKYSQRRVIDLSSSYGRLVHYHLKNNIPLKYIQKNTSYTAEMMPPHHIASRISGMNNTNKFIHLSSNKIKHVIHAITWTPDGRRLLVTTQSGEFTLWNGNNFSFETIMQAHDNAITFVKYSNFGDWLISGDCDGGIKIWQPNLNMVKQLASKNDGGMGHMDSVRGISFSWDDSKFVTCSDDKSLKIWNFHTGKEERELLGHHWDVKSCDWHSEMGLIVSGSKDNLVKLWDPRMGKNVSSILGFKHTVVATRFQNLGNKDKLVCISKDKSCKIFDLRNHCKEYKIYRNEQPLPGSTVDEVDYCTLEWDVASPSSFTIGSFDGQIRFYDYTLDLSTCYHNIPYAHEKCLTTMAYNPLGHMFATASKDRTIRFWTRARPYDPNAYDEPIYNNKKVTGWYYGINNGISSIRAKTEYGLALQQQSVTSGDQGDNVETGGINGKDEKKSGLGVTANTIIKDGSGNNSKNNNGGTLPLHNMKGKQQSTFTLPGLG</sequence>
<gene>
    <name evidence="8" type="ORF">SCODWIG_01474</name>
</gene>
<evidence type="ECO:0000256" key="1">
    <source>
        <dbReference type="ARBA" id="ARBA00022574"/>
    </source>
</evidence>
<evidence type="ECO:0000256" key="5">
    <source>
        <dbReference type="PROSITE-ProRule" id="PRU00221"/>
    </source>
</evidence>
<dbReference type="PANTHER" id="PTHR22836:SF0">
    <property type="entry name" value="PRE-MRNA 3' END PROCESSING PROTEIN WDR33"/>
    <property type="match status" value="1"/>
</dbReference>
<comment type="subcellular location">
    <subcellularLocation>
        <location evidence="6">Nucleus</location>
    </subcellularLocation>
</comment>
<dbReference type="Gene3D" id="2.130.10.10">
    <property type="entry name" value="YVTN repeat-like/Quinoprotein amine dehydrogenase"/>
    <property type="match status" value="1"/>
</dbReference>
<feature type="compositionally biased region" description="Polar residues" evidence="7">
    <location>
        <begin position="488"/>
        <end position="500"/>
    </location>
</feature>
<keyword evidence="6" id="KW-0507">mRNA processing</keyword>
<organism evidence="8 9">
    <name type="scientific">Saccharomycodes ludwigii</name>
    <dbReference type="NCBI Taxonomy" id="36035"/>
    <lineage>
        <taxon>Eukaryota</taxon>
        <taxon>Fungi</taxon>
        <taxon>Dikarya</taxon>
        <taxon>Ascomycota</taxon>
        <taxon>Saccharomycotina</taxon>
        <taxon>Saccharomycetes</taxon>
        <taxon>Saccharomycodales</taxon>
        <taxon>Saccharomycodaceae</taxon>
        <taxon>Saccharomycodes</taxon>
    </lineage>
</organism>
<evidence type="ECO:0000256" key="2">
    <source>
        <dbReference type="ARBA" id="ARBA00022737"/>
    </source>
</evidence>
<dbReference type="SMART" id="SM00320">
    <property type="entry name" value="WD40"/>
    <property type="match status" value="7"/>
</dbReference>
<protein>
    <recommendedName>
        <fullName evidence="4 6">Polyadenylation factor subunit 2</fullName>
    </recommendedName>
</protein>
<dbReference type="InterPro" id="IPR036322">
    <property type="entry name" value="WD40_repeat_dom_sf"/>
</dbReference>
<proteinExistence type="predicted"/>
<dbReference type="InterPro" id="IPR020472">
    <property type="entry name" value="WD40_PAC1"/>
</dbReference>
<feature type="repeat" description="WD" evidence="5">
    <location>
        <begin position="120"/>
        <end position="152"/>
    </location>
</feature>
<evidence type="ECO:0000256" key="6">
    <source>
        <dbReference type="RuleBase" id="RU369034"/>
    </source>
</evidence>
<feature type="repeat" description="WD" evidence="5">
    <location>
        <begin position="352"/>
        <end position="383"/>
    </location>
</feature>